<dbReference type="GO" id="GO:0008236">
    <property type="term" value="F:serine-type peptidase activity"/>
    <property type="evidence" value="ECO:0007669"/>
    <property type="project" value="UniProtKB-KW"/>
</dbReference>
<evidence type="ECO:0000313" key="9">
    <source>
        <dbReference type="Proteomes" id="UP000242999"/>
    </source>
</evidence>
<dbReference type="InterPro" id="IPR040573">
    <property type="entry name" value="TSP_N"/>
</dbReference>
<dbReference type="PROSITE" id="PS50106">
    <property type="entry name" value="PDZ"/>
    <property type="match status" value="1"/>
</dbReference>
<evidence type="ECO:0000256" key="6">
    <source>
        <dbReference type="SAM" id="SignalP"/>
    </source>
</evidence>
<keyword evidence="6" id="KW-0732">Signal</keyword>
<dbReference type="InterPro" id="IPR036034">
    <property type="entry name" value="PDZ_sf"/>
</dbReference>
<evidence type="ECO:0000256" key="4">
    <source>
        <dbReference type="ARBA" id="ARBA00022825"/>
    </source>
</evidence>
<comment type="similarity">
    <text evidence="1 5">Belongs to the peptidase S41A family.</text>
</comment>
<dbReference type="InterPro" id="IPR029045">
    <property type="entry name" value="ClpP/crotonase-like_dom_sf"/>
</dbReference>
<evidence type="ECO:0000256" key="5">
    <source>
        <dbReference type="RuleBase" id="RU004404"/>
    </source>
</evidence>
<dbReference type="SUPFAM" id="SSF52096">
    <property type="entry name" value="ClpP/crotonase"/>
    <property type="match status" value="1"/>
</dbReference>
<keyword evidence="9" id="KW-1185">Reference proteome</keyword>
<dbReference type="Proteomes" id="UP000242999">
    <property type="component" value="Unassembled WGS sequence"/>
</dbReference>
<dbReference type="InterPro" id="IPR004447">
    <property type="entry name" value="Peptidase_S41A"/>
</dbReference>
<dbReference type="CDD" id="cd06782">
    <property type="entry name" value="cpPDZ_CPP-like"/>
    <property type="match status" value="1"/>
</dbReference>
<dbReference type="SUPFAM" id="SSF50156">
    <property type="entry name" value="PDZ domain-like"/>
    <property type="match status" value="1"/>
</dbReference>
<dbReference type="Pfam" id="PF11818">
    <property type="entry name" value="DUF3340"/>
    <property type="match status" value="1"/>
</dbReference>
<dbReference type="InterPro" id="IPR001478">
    <property type="entry name" value="PDZ"/>
</dbReference>
<keyword evidence="3 5" id="KW-0378">Hydrolase</keyword>
<organism evidence="8 9">
    <name type="scientific">Allopseudospirillum japonicum</name>
    <dbReference type="NCBI Taxonomy" id="64971"/>
    <lineage>
        <taxon>Bacteria</taxon>
        <taxon>Pseudomonadati</taxon>
        <taxon>Pseudomonadota</taxon>
        <taxon>Gammaproteobacteria</taxon>
        <taxon>Oceanospirillales</taxon>
        <taxon>Oceanospirillaceae</taxon>
        <taxon>Allopseudospirillum</taxon>
    </lineage>
</organism>
<evidence type="ECO:0000256" key="2">
    <source>
        <dbReference type="ARBA" id="ARBA00022670"/>
    </source>
</evidence>
<reference evidence="9" key="1">
    <citation type="submission" date="2016-10" db="EMBL/GenBank/DDBJ databases">
        <authorList>
            <person name="Varghese N."/>
            <person name="Submissions S."/>
        </authorList>
    </citation>
    <scope>NUCLEOTIDE SEQUENCE [LARGE SCALE GENOMIC DNA]</scope>
    <source>
        <strain evidence="9">DSM 7165</strain>
    </source>
</reference>
<dbReference type="PANTHER" id="PTHR32060:SF22">
    <property type="entry name" value="CARBOXYL-TERMINAL-PROCESSING PEPTIDASE 3, CHLOROPLASTIC"/>
    <property type="match status" value="1"/>
</dbReference>
<feature type="signal peptide" evidence="6">
    <location>
        <begin position="1"/>
        <end position="33"/>
    </location>
</feature>
<dbReference type="GO" id="GO:0006508">
    <property type="term" value="P:proteolysis"/>
    <property type="evidence" value="ECO:0007669"/>
    <property type="project" value="UniProtKB-KW"/>
</dbReference>
<dbReference type="Pfam" id="PF00595">
    <property type="entry name" value="PDZ"/>
    <property type="match status" value="1"/>
</dbReference>
<proteinExistence type="inferred from homology"/>
<sequence>MLRSSFISRTQSNFWTRACLLLLFALSSTANQAATTPLQPTEEHAQTAREITRQLMDEHYERLTLTSSLQQQVFERYLSALDNNKAFFLAKDVDEFSSQLPQISAAIRGGELELPFKMYQRLQTRMTQRLEQVLKHLAQPHKYYRFDQDEFLQLDREQAPWATSSKALDTYWRQRVTHSLIGLKLAGKSLEEAAELLSKRFRNQLNRIHQTNSEDVFQSFINAYTGVLDPHTQYLSPQRSESFNIQMKLSLDGIGAILKSEDEYTKIVSLVPGGPAEKSGLLKPTDKIIGVGQGVDGEIVNVIGWRLDEVVELIRGPRDTLVRLEILPAKSLDTSVSKIINIRRNTVKLEDQAAQKSMLEIMRDGQTYHVGIIEIPAFYVDFEAWRQGKSDYRSTTRDVLNLIRELQQEGMDALVIDLRNNGGGALQEANSLIGLFINRGPTVQVRDAQGRVSVMGDPDPQVAYEGPLAVLVNRLAASASEIFAGAIQDYGRGLVLGNRTYGKGTVQVLNDLQHGQLKLTRAKFYRISGDSTQKHGVEPDLSFPNLFDENEIGESALKQALEWDQIPKVRHAFYQDYRPLLTELRQRHQKRSQEDANFRYLVQQVAFMQAQRQQTQVSLNETVRRLQREERQQHLLDIENQRRVSLGLDALTQLEHQEEEDALLAEDAQQESAEILVDMILLSTRQ</sequence>
<feature type="domain" description="PDZ" evidence="7">
    <location>
        <begin position="244"/>
        <end position="315"/>
    </location>
</feature>
<dbReference type="Pfam" id="PF17804">
    <property type="entry name" value="TSP_NTD"/>
    <property type="match status" value="1"/>
</dbReference>
<dbReference type="STRING" id="64971.SAMN05421831_1055"/>
<dbReference type="RefSeq" id="WP_093309076.1">
    <property type="nucleotide sequence ID" value="NZ_FNYH01000005.1"/>
</dbReference>
<protein>
    <submittedName>
        <fullName evidence="8">Carboxyl-terminal processing protease</fullName>
    </submittedName>
</protein>
<accession>A0A1H6RU24</accession>
<dbReference type="OrthoDB" id="9812068at2"/>
<gene>
    <name evidence="8" type="ORF">SAMN05421831_1055</name>
</gene>
<dbReference type="GO" id="GO:0004175">
    <property type="term" value="F:endopeptidase activity"/>
    <property type="evidence" value="ECO:0007669"/>
    <property type="project" value="TreeGrafter"/>
</dbReference>
<dbReference type="AlphaFoldDB" id="A0A1H6RU24"/>
<dbReference type="CDD" id="cd07560">
    <property type="entry name" value="Peptidase_S41_CPP"/>
    <property type="match status" value="1"/>
</dbReference>
<evidence type="ECO:0000256" key="3">
    <source>
        <dbReference type="ARBA" id="ARBA00022801"/>
    </source>
</evidence>
<dbReference type="SMART" id="SM00245">
    <property type="entry name" value="TSPc"/>
    <property type="match status" value="1"/>
</dbReference>
<dbReference type="Pfam" id="PF03572">
    <property type="entry name" value="Peptidase_S41"/>
    <property type="match status" value="1"/>
</dbReference>
<dbReference type="NCBIfam" id="TIGR00225">
    <property type="entry name" value="prc"/>
    <property type="match status" value="1"/>
</dbReference>
<dbReference type="EMBL" id="FNYH01000005">
    <property type="protein sequence ID" value="SEI59239.1"/>
    <property type="molecule type" value="Genomic_DNA"/>
</dbReference>
<dbReference type="GO" id="GO:0030288">
    <property type="term" value="C:outer membrane-bounded periplasmic space"/>
    <property type="evidence" value="ECO:0007669"/>
    <property type="project" value="TreeGrafter"/>
</dbReference>
<feature type="chain" id="PRO_5017385183" evidence="6">
    <location>
        <begin position="34"/>
        <end position="686"/>
    </location>
</feature>
<keyword evidence="4 5" id="KW-0720">Serine protease</keyword>
<evidence type="ECO:0000259" key="7">
    <source>
        <dbReference type="PROSITE" id="PS50106"/>
    </source>
</evidence>
<dbReference type="Gene3D" id="3.90.226.10">
    <property type="entry name" value="2-enoyl-CoA Hydratase, Chain A, domain 1"/>
    <property type="match status" value="1"/>
</dbReference>
<dbReference type="FunFam" id="3.90.226.10:FF:000090">
    <property type="entry name" value="Tail-specific protease"/>
    <property type="match status" value="1"/>
</dbReference>
<dbReference type="SMART" id="SM00228">
    <property type="entry name" value="PDZ"/>
    <property type="match status" value="1"/>
</dbReference>
<dbReference type="InterPro" id="IPR005151">
    <property type="entry name" value="Tail-specific_protease"/>
</dbReference>
<dbReference type="Gene3D" id="2.30.42.10">
    <property type="match status" value="1"/>
</dbReference>
<dbReference type="InterPro" id="IPR020992">
    <property type="entry name" value="Tail_Prtase_C"/>
</dbReference>
<dbReference type="GO" id="GO:0007165">
    <property type="term" value="P:signal transduction"/>
    <property type="evidence" value="ECO:0007669"/>
    <property type="project" value="TreeGrafter"/>
</dbReference>
<evidence type="ECO:0000313" key="8">
    <source>
        <dbReference type="EMBL" id="SEI59239.1"/>
    </source>
</evidence>
<keyword evidence="2 5" id="KW-0645">Protease</keyword>
<evidence type="ECO:0000256" key="1">
    <source>
        <dbReference type="ARBA" id="ARBA00009179"/>
    </source>
</evidence>
<name>A0A1H6RU24_9GAMM</name>
<dbReference type="PANTHER" id="PTHR32060">
    <property type="entry name" value="TAIL-SPECIFIC PROTEASE"/>
    <property type="match status" value="1"/>
</dbReference>